<dbReference type="FunFam" id="3.30.800.10:FF:000002">
    <property type="entry name" value="Phosphatidylinositol 5-phosphate 4-kinase type-2 beta"/>
    <property type="match status" value="1"/>
</dbReference>
<dbReference type="InterPro" id="IPR023610">
    <property type="entry name" value="PInositol-4/5-P-5/4-kinase"/>
</dbReference>
<comment type="catalytic activity">
    <reaction evidence="9">
        <text>a 1,2-diacyl-sn-glycero-3-phospho-(1D-myo-inositol-5-phosphate) + ATP = a 1,2-diacyl-sn-glycero-3-phospho-(1D-myo-inositol-4,5-bisphosphate) + ADP + H(+)</text>
        <dbReference type="Rhea" id="RHEA:12280"/>
        <dbReference type="ChEBI" id="CHEBI:15378"/>
        <dbReference type="ChEBI" id="CHEBI:30616"/>
        <dbReference type="ChEBI" id="CHEBI:57795"/>
        <dbReference type="ChEBI" id="CHEBI:58456"/>
        <dbReference type="ChEBI" id="CHEBI:456216"/>
        <dbReference type="EC" id="2.7.1.149"/>
    </reaction>
    <physiologicalReaction direction="left-to-right" evidence="9">
        <dbReference type="Rhea" id="RHEA:12281"/>
    </physiologicalReaction>
</comment>
<evidence type="ECO:0000259" key="13">
    <source>
        <dbReference type="PROSITE" id="PS51455"/>
    </source>
</evidence>
<dbReference type="Proteomes" id="UP000243686">
    <property type="component" value="Unassembled WGS sequence"/>
</dbReference>
<keyword evidence="7" id="KW-0443">Lipid metabolism</keyword>
<evidence type="ECO:0000256" key="7">
    <source>
        <dbReference type="ARBA" id="ARBA00023098"/>
    </source>
</evidence>
<feature type="domain" description="PIPK" evidence="13">
    <location>
        <begin position="22"/>
        <end position="202"/>
    </location>
</feature>
<name>A0A1S8X1J2_OPIVI</name>
<proteinExistence type="predicted"/>
<dbReference type="EMBL" id="KV892607">
    <property type="protein sequence ID" value="OON20491.1"/>
    <property type="molecule type" value="Genomic_DNA"/>
</dbReference>
<dbReference type="AlphaFoldDB" id="A0A1S8X1J2"/>
<dbReference type="InterPro" id="IPR027484">
    <property type="entry name" value="PInositol-4-P-5-kinase_N"/>
</dbReference>
<reference evidence="14 15" key="1">
    <citation type="submission" date="2015-03" db="EMBL/GenBank/DDBJ databases">
        <title>Draft genome of the nematode, Opisthorchis viverrini.</title>
        <authorList>
            <person name="Mitreva M."/>
        </authorList>
    </citation>
    <scope>NUCLEOTIDE SEQUENCE [LARGE SCALE GENOMIC DNA]</scope>
    <source>
        <strain evidence="14">Khon Kaen</strain>
    </source>
</reference>
<gene>
    <name evidence="14" type="ORF">X801_03627</name>
</gene>
<sequence>MTTVSKQKKVKNVKQKLKLFRANEPLKSVLMWGINYSFSALNHVKPRAMLLKDDFKAYMKVKINNHLFNKENMPSRFKFKEYCPIVFKALRARFGVNKLDYWDAFTGHQPLWDSARGKSGSKFLVTYNRQFVAKTISSEEVEQMHNLLEDYYAYIVHCHGQTLLPQYLGLYRLTVNDQETYILVMRNVFSPRLTIHKKYDLK</sequence>
<dbReference type="EC" id="2.7.1.149" evidence="11"/>
<evidence type="ECO:0000313" key="15">
    <source>
        <dbReference type="Proteomes" id="UP000243686"/>
    </source>
</evidence>
<keyword evidence="5 12" id="KW-0418">Kinase</keyword>
<evidence type="ECO:0000256" key="10">
    <source>
        <dbReference type="ARBA" id="ARBA00036950"/>
    </source>
</evidence>
<protein>
    <recommendedName>
        <fullName evidence="11">1-phosphatidylinositol-5-phosphate 4-kinase</fullName>
        <ecNumber evidence="11">2.7.1.149</ecNumber>
    </recommendedName>
</protein>
<keyword evidence="2" id="KW-0963">Cytoplasm</keyword>
<accession>A0A1S8X1J2</accession>
<dbReference type="GO" id="GO:0005886">
    <property type="term" value="C:plasma membrane"/>
    <property type="evidence" value="ECO:0007669"/>
    <property type="project" value="TreeGrafter"/>
</dbReference>
<dbReference type="GO" id="GO:0005524">
    <property type="term" value="F:ATP binding"/>
    <property type="evidence" value="ECO:0007669"/>
    <property type="project" value="UniProtKB-UniRule"/>
</dbReference>
<evidence type="ECO:0000256" key="5">
    <source>
        <dbReference type="ARBA" id="ARBA00022777"/>
    </source>
</evidence>
<evidence type="ECO:0000256" key="8">
    <source>
        <dbReference type="ARBA" id="ARBA00036478"/>
    </source>
</evidence>
<dbReference type="PANTHER" id="PTHR23086">
    <property type="entry name" value="PHOSPHATIDYLINOSITOL-4-PHOSPHATE 5-KINASE"/>
    <property type="match status" value="1"/>
</dbReference>
<evidence type="ECO:0000256" key="11">
    <source>
        <dbReference type="ARBA" id="ARBA00039039"/>
    </source>
</evidence>
<comment type="catalytic activity">
    <reaction evidence="8">
        <text>1,2-dihexadecanoyl-sn-glycero-3-phospho-(1D-myo-inositol-5-phosphate) + ATP = 1,2-dihexadecanoyl-sn-glycero-3-phospho-(1D-myo-inositol-4,5-bisphosphate) + ADP + H(+)</text>
        <dbReference type="Rhea" id="RHEA:55992"/>
        <dbReference type="ChEBI" id="CHEBI:15378"/>
        <dbReference type="ChEBI" id="CHEBI:30616"/>
        <dbReference type="ChEBI" id="CHEBI:83423"/>
        <dbReference type="ChEBI" id="CHEBI:84968"/>
        <dbReference type="ChEBI" id="CHEBI:456216"/>
    </reaction>
    <physiologicalReaction direction="left-to-right" evidence="8">
        <dbReference type="Rhea" id="RHEA:55993"/>
    </physiologicalReaction>
</comment>
<evidence type="ECO:0000313" key="14">
    <source>
        <dbReference type="EMBL" id="OON20491.1"/>
    </source>
</evidence>
<dbReference type="GO" id="GO:0016309">
    <property type="term" value="F:1-phosphatidylinositol-5-phosphate 4-kinase activity"/>
    <property type="evidence" value="ECO:0007669"/>
    <property type="project" value="UniProtKB-EC"/>
</dbReference>
<evidence type="ECO:0000256" key="6">
    <source>
        <dbReference type="ARBA" id="ARBA00022840"/>
    </source>
</evidence>
<evidence type="ECO:0000256" key="3">
    <source>
        <dbReference type="ARBA" id="ARBA00022679"/>
    </source>
</evidence>
<dbReference type="PANTHER" id="PTHR23086:SF8">
    <property type="entry name" value="PHOSPHATIDYLINOSITOL 5-PHOSPHATE 4-KINASE, ISOFORM A"/>
    <property type="match status" value="1"/>
</dbReference>
<keyword evidence="6 12" id="KW-0067">ATP-binding</keyword>
<dbReference type="GO" id="GO:0005737">
    <property type="term" value="C:cytoplasm"/>
    <property type="evidence" value="ECO:0007669"/>
    <property type="project" value="UniProtKB-SubCell"/>
</dbReference>
<dbReference type="GO" id="GO:0016308">
    <property type="term" value="F:1-phosphatidylinositol-4-phosphate 5-kinase activity"/>
    <property type="evidence" value="ECO:0007669"/>
    <property type="project" value="TreeGrafter"/>
</dbReference>
<keyword evidence="3 12" id="KW-0808">Transferase</keyword>
<dbReference type="PROSITE" id="PS51455">
    <property type="entry name" value="PIPK"/>
    <property type="match status" value="1"/>
</dbReference>
<comment type="catalytic activity">
    <reaction evidence="10">
        <text>1,2-dihexadecanoyl-sn-glycero-3-phospho-(1D-myo-inositol-5-phosphate) + GTP = 1,2-dihexadecanoyl-sn-glycero-3-phospho-(1D-myo-inositol-4,5-bisphosphate) + GDP + H(+)</text>
        <dbReference type="Rhea" id="RHEA:55964"/>
        <dbReference type="ChEBI" id="CHEBI:15378"/>
        <dbReference type="ChEBI" id="CHEBI:37565"/>
        <dbReference type="ChEBI" id="CHEBI:58189"/>
        <dbReference type="ChEBI" id="CHEBI:83423"/>
        <dbReference type="ChEBI" id="CHEBI:84968"/>
    </reaction>
    <physiologicalReaction direction="left-to-right" evidence="10">
        <dbReference type="Rhea" id="RHEA:55965"/>
    </physiologicalReaction>
</comment>
<dbReference type="Gene3D" id="3.30.800.10">
    <property type="entry name" value="Phosphatidylinositol Phosphate Kinase II Beta"/>
    <property type="match status" value="1"/>
</dbReference>
<evidence type="ECO:0000256" key="4">
    <source>
        <dbReference type="ARBA" id="ARBA00022741"/>
    </source>
</evidence>
<evidence type="ECO:0000256" key="2">
    <source>
        <dbReference type="ARBA" id="ARBA00022490"/>
    </source>
</evidence>
<comment type="subcellular location">
    <subcellularLocation>
        <location evidence="1">Cytoplasm</location>
    </subcellularLocation>
</comment>
<dbReference type="Pfam" id="PF01504">
    <property type="entry name" value="PIP5K"/>
    <property type="match status" value="1"/>
</dbReference>
<dbReference type="SUPFAM" id="SSF56104">
    <property type="entry name" value="SAICAR synthase-like"/>
    <property type="match status" value="1"/>
</dbReference>
<evidence type="ECO:0000256" key="9">
    <source>
        <dbReference type="ARBA" id="ARBA00036698"/>
    </source>
</evidence>
<dbReference type="InterPro" id="IPR002498">
    <property type="entry name" value="PInositol-4-P-4/5-kinase_core"/>
</dbReference>
<feature type="non-terminal residue" evidence="14">
    <location>
        <position position="202"/>
    </location>
</feature>
<evidence type="ECO:0000256" key="1">
    <source>
        <dbReference type="ARBA" id="ARBA00004496"/>
    </source>
</evidence>
<organism evidence="14 15">
    <name type="scientific">Opisthorchis viverrini</name>
    <name type="common">Southeast Asian liver fluke</name>
    <dbReference type="NCBI Taxonomy" id="6198"/>
    <lineage>
        <taxon>Eukaryota</taxon>
        <taxon>Metazoa</taxon>
        <taxon>Spiralia</taxon>
        <taxon>Lophotrochozoa</taxon>
        <taxon>Platyhelminthes</taxon>
        <taxon>Trematoda</taxon>
        <taxon>Digenea</taxon>
        <taxon>Opisthorchiida</taxon>
        <taxon>Opisthorchiata</taxon>
        <taxon>Opisthorchiidae</taxon>
        <taxon>Opisthorchis</taxon>
    </lineage>
</organism>
<dbReference type="GO" id="GO:0046854">
    <property type="term" value="P:phosphatidylinositol phosphate biosynthetic process"/>
    <property type="evidence" value="ECO:0007669"/>
    <property type="project" value="TreeGrafter"/>
</dbReference>
<keyword evidence="4 12" id="KW-0547">Nucleotide-binding</keyword>
<evidence type="ECO:0000256" key="12">
    <source>
        <dbReference type="PROSITE-ProRule" id="PRU00781"/>
    </source>
</evidence>
<keyword evidence="15" id="KW-1185">Reference proteome</keyword>
<dbReference type="SMART" id="SM00330">
    <property type="entry name" value="PIPKc"/>
    <property type="match status" value="1"/>
</dbReference>